<dbReference type="OrthoDB" id="9809490at2"/>
<dbReference type="Proteomes" id="UP000295578">
    <property type="component" value="Unassembled WGS sequence"/>
</dbReference>
<feature type="region of interest" description="Disordered" evidence="1">
    <location>
        <begin position="8"/>
        <end position="32"/>
    </location>
</feature>
<reference evidence="3 4" key="1">
    <citation type="submission" date="2019-03" db="EMBL/GenBank/DDBJ databases">
        <title>Draft genome sequences of novel Actinobacteria.</title>
        <authorList>
            <person name="Sahin N."/>
            <person name="Ay H."/>
            <person name="Saygin H."/>
        </authorList>
    </citation>
    <scope>NUCLEOTIDE SEQUENCE [LARGE SCALE GENOMIC DNA]</scope>
    <source>
        <strain evidence="3 4">DSM 45941</strain>
    </source>
</reference>
<evidence type="ECO:0000313" key="3">
    <source>
        <dbReference type="EMBL" id="TDD75669.1"/>
    </source>
</evidence>
<evidence type="ECO:0000259" key="2">
    <source>
        <dbReference type="Pfam" id="PF14436"/>
    </source>
</evidence>
<feature type="compositionally biased region" description="Basic residues" evidence="1">
    <location>
        <begin position="8"/>
        <end position="17"/>
    </location>
</feature>
<feature type="region of interest" description="Disordered" evidence="1">
    <location>
        <begin position="49"/>
        <end position="101"/>
    </location>
</feature>
<dbReference type="GO" id="GO:0004519">
    <property type="term" value="F:endonuclease activity"/>
    <property type="evidence" value="ECO:0007669"/>
    <property type="project" value="InterPro"/>
</dbReference>
<organism evidence="3 4">
    <name type="scientific">Actinomadura darangshiensis</name>
    <dbReference type="NCBI Taxonomy" id="705336"/>
    <lineage>
        <taxon>Bacteria</taxon>
        <taxon>Bacillati</taxon>
        <taxon>Actinomycetota</taxon>
        <taxon>Actinomycetes</taxon>
        <taxon>Streptosporangiales</taxon>
        <taxon>Thermomonosporaceae</taxon>
        <taxon>Actinomadura</taxon>
    </lineage>
</organism>
<gene>
    <name evidence="3" type="ORF">E1293_28160</name>
</gene>
<accession>A0A4R5AUU0</accession>
<proteinExistence type="predicted"/>
<keyword evidence="4" id="KW-1185">Reference proteome</keyword>
<dbReference type="AlphaFoldDB" id="A0A4R5AUU0"/>
<evidence type="ECO:0000256" key="1">
    <source>
        <dbReference type="SAM" id="MobiDB-lite"/>
    </source>
</evidence>
<dbReference type="EMBL" id="SMKY01000154">
    <property type="protein sequence ID" value="TDD75669.1"/>
    <property type="molecule type" value="Genomic_DNA"/>
</dbReference>
<dbReference type="InterPro" id="IPR029501">
    <property type="entry name" value="EndoU_bac"/>
</dbReference>
<evidence type="ECO:0000313" key="4">
    <source>
        <dbReference type="Proteomes" id="UP000295578"/>
    </source>
</evidence>
<dbReference type="Pfam" id="PF14436">
    <property type="entry name" value="EndoU_bacteria"/>
    <property type="match status" value="1"/>
</dbReference>
<feature type="domain" description="Bacterial EndoU nuclease" evidence="2">
    <location>
        <begin position="25"/>
        <end position="156"/>
    </location>
</feature>
<protein>
    <recommendedName>
        <fullName evidence="2">Bacterial EndoU nuclease domain-containing protein</fullName>
    </recommendedName>
</protein>
<sequence length="160" mass="17570">MAAAVKFLKRANKRNRPGRMTPHFRDHVFGGHVKPGMPKASGYHYRPGGKDFPGRRLKPGSKVTDPTTGAYRAKPEFFDKTMNPPHGAWKPKNGPNGGESSFYPDHWTPAQVDAAVPGAFNNASPVPGMPNKWRGTYNNVVIEGFYNNTGGFTHGWPVVP</sequence>
<comment type="caution">
    <text evidence="3">The sequence shown here is derived from an EMBL/GenBank/DDBJ whole genome shotgun (WGS) entry which is preliminary data.</text>
</comment>
<name>A0A4R5AUU0_9ACTN</name>